<sequence length="170" mass="19169">MNSRRIWALIRFVLTTLFLFLVWLLFTTEPGLFSLLFGLGASILTASLTYHIFLPEHEAGLGFFIPRPLSLIRFLLLMVVSLYVSSFSVVKAVISGNTNPRIVHFRTRLRSDIARTILANAITFTPGTMTLDLNDDHLTVHWLLCTTMHTKAAGEAVKTKLEHALGRTWL</sequence>
<evidence type="ECO:0000313" key="7">
    <source>
        <dbReference type="EMBL" id="MPM65175.1"/>
    </source>
</evidence>
<protein>
    <recommendedName>
        <fullName evidence="8">Na(+)/H(+) antiporter subunit E1</fullName>
    </recommendedName>
</protein>
<dbReference type="Pfam" id="PF01899">
    <property type="entry name" value="MNHE"/>
    <property type="match status" value="1"/>
</dbReference>
<feature type="transmembrane region" description="Helical" evidence="6">
    <location>
        <begin position="7"/>
        <end position="26"/>
    </location>
</feature>
<dbReference type="GO" id="GO:0005886">
    <property type="term" value="C:plasma membrane"/>
    <property type="evidence" value="ECO:0007669"/>
    <property type="project" value="UniProtKB-SubCell"/>
</dbReference>
<keyword evidence="2" id="KW-1003">Cell membrane</keyword>
<reference evidence="7" key="1">
    <citation type="submission" date="2019-08" db="EMBL/GenBank/DDBJ databases">
        <authorList>
            <person name="Kucharzyk K."/>
            <person name="Murdoch R.W."/>
            <person name="Higgins S."/>
            <person name="Loffler F."/>
        </authorList>
    </citation>
    <scope>NUCLEOTIDE SEQUENCE</scope>
</reference>
<evidence type="ECO:0000256" key="3">
    <source>
        <dbReference type="ARBA" id="ARBA00022692"/>
    </source>
</evidence>
<dbReference type="InterPro" id="IPR002758">
    <property type="entry name" value="Cation_antiport_E"/>
</dbReference>
<feature type="transmembrane region" description="Helical" evidence="6">
    <location>
        <begin position="32"/>
        <end position="53"/>
    </location>
</feature>
<evidence type="ECO:0000256" key="6">
    <source>
        <dbReference type="SAM" id="Phobius"/>
    </source>
</evidence>
<name>A0A645BIG6_9ZZZZ</name>
<gene>
    <name evidence="7" type="ORF">SDC9_112067</name>
</gene>
<dbReference type="GO" id="GO:0008324">
    <property type="term" value="F:monoatomic cation transmembrane transporter activity"/>
    <property type="evidence" value="ECO:0007669"/>
    <property type="project" value="InterPro"/>
</dbReference>
<dbReference type="AlphaFoldDB" id="A0A645BIG6"/>
<evidence type="ECO:0000256" key="1">
    <source>
        <dbReference type="ARBA" id="ARBA00004651"/>
    </source>
</evidence>
<feature type="transmembrane region" description="Helical" evidence="6">
    <location>
        <begin position="74"/>
        <end position="94"/>
    </location>
</feature>
<proteinExistence type="predicted"/>
<evidence type="ECO:0000256" key="4">
    <source>
        <dbReference type="ARBA" id="ARBA00022989"/>
    </source>
</evidence>
<keyword evidence="3 6" id="KW-0812">Transmembrane</keyword>
<accession>A0A645BIG6</accession>
<dbReference type="PIRSF" id="PIRSF019239">
    <property type="entry name" value="MrpE"/>
    <property type="match status" value="1"/>
</dbReference>
<dbReference type="PANTHER" id="PTHR34584">
    <property type="entry name" value="NA(+)/H(+) ANTIPORTER SUBUNIT E1"/>
    <property type="match status" value="1"/>
</dbReference>
<dbReference type="PANTHER" id="PTHR34584:SF1">
    <property type="entry name" value="NA(+)_H(+) ANTIPORTER SUBUNIT E1"/>
    <property type="match status" value="1"/>
</dbReference>
<organism evidence="7">
    <name type="scientific">bioreactor metagenome</name>
    <dbReference type="NCBI Taxonomy" id="1076179"/>
    <lineage>
        <taxon>unclassified sequences</taxon>
        <taxon>metagenomes</taxon>
        <taxon>ecological metagenomes</taxon>
    </lineage>
</organism>
<evidence type="ECO:0000256" key="2">
    <source>
        <dbReference type="ARBA" id="ARBA00022475"/>
    </source>
</evidence>
<keyword evidence="4 6" id="KW-1133">Transmembrane helix</keyword>
<comment type="subcellular location">
    <subcellularLocation>
        <location evidence="1">Cell membrane</location>
        <topology evidence="1">Multi-pass membrane protein</topology>
    </subcellularLocation>
</comment>
<dbReference type="EMBL" id="VSSQ01020372">
    <property type="protein sequence ID" value="MPM65175.1"/>
    <property type="molecule type" value="Genomic_DNA"/>
</dbReference>
<evidence type="ECO:0008006" key="8">
    <source>
        <dbReference type="Google" id="ProtNLM"/>
    </source>
</evidence>
<comment type="caution">
    <text evidence="7">The sequence shown here is derived from an EMBL/GenBank/DDBJ whole genome shotgun (WGS) entry which is preliminary data.</text>
</comment>
<keyword evidence="5 6" id="KW-0472">Membrane</keyword>
<evidence type="ECO:0000256" key="5">
    <source>
        <dbReference type="ARBA" id="ARBA00023136"/>
    </source>
</evidence>